<dbReference type="GeneTree" id="ENSGT00910000147024"/>
<sequence>MFSYLILCSNMGPSLMCLACLHVPPVPCSTAYLVQLMTPGVACHSSFHIYQFQFISLNATASETCPVSFLLTSFKIFVFVFLFLWKTQKKILQLSLFGLELEENLIFCI</sequence>
<proteinExistence type="predicted"/>
<keyword evidence="3" id="KW-1185">Reference proteome</keyword>
<evidence type="ECO:0000256" key="1">
    <source>
        <dbReference type="SAM" id="Phobius"/>
    </source>
</evidence>
<dbReference type="Ensembl" id="ENSPSMT00000016958.1">
    <property type="protein sequence ID" value="ENSPSMP00000014597.1"/>
    <property type="gene ID" value="ENSPSMG00000010465.1"/>
</dbReference>
<reference evidence="2" key="1">
    <citation type="submission" date="2025-08" db="UniProtKB">
        <authorList>
            <consortium name="Ensembl"/>
        </authorList>
    </citation>
    <scope>IDENTIFICATION</scope>
</reference>
<organism evidence="2 3">
    <name type="scientific">Prolemur simus</name>
    <name type="common">Greater bamboo lemur</name>
    <name type="synonym">Hapalemur simus</name>
    <dbReference type="NCBI Taxonomy" id="1328070"/>
    <lineage>
        <taxon>Eukaryota</taxon>
        <taxon>Metazoa</taxon>
        <taxon>Chordata</taxon>
        <taxon>Craniata</taxon>
        <taxon>Vertebrata</taxon>
        <taxon>Euteleostomi</taxon>
        <taxon>Mammalia</taxon>
        <taxon>Eutheria</taxon>
        <taxon>Euarchontoglires</taxon>
        <taxon>Primates</taxon>
        <taxon>Strepsirrhini</taxon>
        <taxon>Lemuriformes</taxon>
        <taxon>Lemuridae</taxon>
        <taxon>Prolemur</taxon>
    </lineage>
</organism>
<evidence type="ECO:0000313" key="3">
    <source>
        <dbReference type="Proteomes" id="UP000694414"/>
    </source>
</evidence>
<dbReference type="Proteomes" id="UP000694414">
    <property type="component" value="Unplaced"/>
</dbReference>
<keyword evidence="1" id="KW-0812">Transmembrane</keyword>
<keyword evidence="1" id="KW-1133">Transmembrane helix</keyword>
<dbReference type="AlphaFoldDB" id="A0A8C9DJW0"/>
<accession>A0A8C9DJW0</accession>
<feature type="transmembrane region" description="Helical" evidence="1">
    <location>
        <begin position="67"/>
        <end position="85"/>
    </location>
</feature>
<evidence type="ECO:0000313" key="2">
    <source>
        <dbReference type="Ensembl" id="ENSPSMP00000014597.1"/>
    </source>
</evidence>
<reference evidence="2" key="2">
    <citation type="submission" date="2025-09" db="UniProtKB">
        <authorList>
            <consortium name="Ensembl"/>
        </authorList>
    </citation>
    <scope>IDENTIFICATION</scope>
</reference>
<protein>
    <submittedName>
        <fullName evidence="2">Uncharacterized protein</fullName>
    </submittedName>
</protein>
<name>A0A8C9DJW0_PROSS</name>
<keyword evidence="1" id="KW-0472">Membrane</keyword>